<keyword evidence="2" id="KW-1185">Reference proteome</keyword>
<protein>
    <submittedName>
        <fullName evidence="1">Uncharacterized protein</fullName>
    </submittedName>
</protein>
<name>A0ABR2N386_9ASPA</name>
<evidence type="ECO:0000313" key="2">
    <source>
        <dbReference type="Proteomes" id="UP001412067"/>
    </source>
</evidence>
<sequence>MVEELSVLEEQAVVRKSSPEMQFIEIRGEAARVEPRMETREEGRGGGHSIWSKIRLRRSPSPSGLARITARQKWRSEGYGFQSCCCLFFRPSHRSCLKIPGFELWILETTKLRSCMK</sequence>
<dbReference type="Proteomes" id="UP001412067">
    <property type="component" value="Unassembled WGS sequence"/>
</dbReference>
<reference evidence="1 2" key="1">
    <citation type="journal article" date="2022" name="Nat. Plants">
        <title>Genomes of leafy and leafless Platanthera orchids illuminate the evolution of mycoheterotrophy.</title>
        <authorList>
            <person name="Li M.H."/>
            <person name="Liu K.W."/>
            <person name="Li Z."/>
            <person name="Lu H.C."/>
            <person name="Ye Q.L."/>
            <person name="Zhang D."/>
            <person name="Wang J.Y."/>
            <person name="Li Y.F."/>
            <person name="Zhong Z.M."/>
            <person name="Liu X."/>
            <person name="Yu X."/>
            <person name="Liu D.K."/>
            <person name="Tu X.D."/>
            <person name="Liu B."/>
            <person name="Hao Y."/>
            <person name="Liao X.Y."/>
            <person name="Jiang Y.T."/>
            <person name="Sun W.H."/>
            <person name="Chen J."/>
            <person name="Chen Y.Q."/>
            <person name="Ai Y."/>
            <person name="Zhai J.W."/>
            <person name="Wu S.S."/>
            <person name="Zhou Z."/>
            <person name="Hsiao Y.Y."/>
            <person name="Wu W.L."/>
            <person name="Chen Y.Y."/>
            <person name="Lin Y.F."/>
            <person name="Hsu J.L."/>
            <person name="Li C.Y."/>
            <person name="Wang Z.W."/>
            <person name="Zhao X."/>
            <person name="Zhong W.Y."/>
            <person name="Ma X.K."/>
            <person name="Ma L."/>
            <person name="Huang J."/>
            <person name="Chen G.Z."/>
            <person name="Huang M.Z."/>
            <person name="Huang L."/>
            <person name="Peng D.H."/>
            <person name="Luo Y.B."/>
            <person name="Zou S.Q."/>
            <person name="Chen S.P."/>
            <person name="Lan S."/>
            <person name="Tsai W.C."/>
            <person name="Van de Peer Y."/>
            <person name="Liu Z.J."/>
        </authorList>
    </citation>
    <scope>NUCLEOTIDE SEQUENCE [LARGE SCALE GENOMIC DNA]</scope>
    <source>
        <strain evidence="1">Lor288</strain>
    </source>
</reference>
<dbReference type="EMBL" id="JBBWWR010000002">
    <property type="protein sequence ID" value="KAK8970354.1"/>
    <property type="molecule type" value="Genomic_DNA"/>
</dbReference>
<comment type="caution">
    <text evidence="1">The sequence shown here is derived from an EMBL/GenBank/DDBJ whole genome shotgun (WGS) entry which is preliminary data.</text>
</comment>
<accession>A0ABR2N386</accession>
<gene>
    <name evidence="1" type="ORF">KSP40_PGU010940</name>
</gene>
<evidence type="ECO:0000313" key="1">
    <source>
        <dbReference type="EMBL" id="KAK8970354.1"/>
    </source>
</evidence>
<proteinExistence type="predicted"/>
<organism evidence="1 2">
    <name type="scientific">Platanthera guangdongensis</name>
    <dbReference type="NCBI Taxonomy" id="2320717"/>
    <lineage>
        <taxon>Eukaryota</taxon>
        <taxon>Viridiplantae</taxon>
        <taxon>Streptophyta</taxon>
        <taxon>Embryophyta</taxon>
        <taxon>Tracheophyta</taxon>
        <taxon>Spermatophyta</taxon>
        <taxon>Magnoliopsida</taxon>
        <taxon>Liliopsida</taxon>
        <taxon>Asparagales</taxon>
        <taxon>Orchidaceae</taxon>
        <taxon>Orchidoideae</taxon>
        <taxon>Orchideae</taxon>
        <taxon>Orchidinae</taxon>
        <taxon>Platanthera</taxon>
    </lineage>
</organism>